<feature type="transmembrane region" description="Helical" evidence="1">
    <location>
        <begin position="110"/>
        <end position="129"/>
    </location>
</feature>
<evidence type="ECO:0000313" key="2">
    <source>
        <dbReference type="EMBL" id="SFK83449.1"/>
    </source>
</evidence>
<dbReference type="OrthoDB" id="7270052at2"/>
<organism evidence="2 3">
    <name type="scientific">Falsiroseomonas stagni DSM 19981</name>
    <dbReference type="NCBI Taxonomy" id="1123062"/>
    <lineage>
        <taxon>Bacteria</taxon>
        <taxon>Pseudomonadati</taxon>
        <taxon>Pseudomonadota</taxon>
        <taxon>Alphaproteobacteria</taxon>
        <taxon>Acetobacterales</taxon>
        <taxon>Roseomonadaceae</taxon>
        <taxon>Falsiroseomonas</taxon>
    </lineage>
</organism>
<dbReference type="Proteomes" id="UP000199473">
    <property type="component" value="Unassembled WGS sequence"/>
</dbReference>
<dbReference type="AlphaFoldDB" id="A0A1I4CT22"/>
<dbReference type="STRING" id="1123062.SAMN02745775_108110"/>
<reference evidence="2 3" key="1">
    <citation type="submission" date="2016-10" db="EMBL/GenBank/DDBJ databases">
        <authorList>
            <person name="de Groot N.N."/>
        </authorList>
    </citation>
    <scope>NUCLEOTIDE SEQUENCE [LARGE SCALE GENOMIC DNA]</scope>
    <source>
        <strain evidence="2 3">DSM 19981</strain>
    </source>
</reference>
<sequence length="135" mass="14519">MTWPNPARPGEPADANRPWHWVARTDDAGRAPLPIGWNGAMRAWMVWDGSSVSAAEAAQRFTYLGPCLTPEETAAAMAAKAQASEPRGLAALAASAEPTPPPAMIYKKDAVRVHLLIFAGTLIATLFLAEKVVRW</sequence>
<keyword evidence="1" id="KW-0472">Membrane</keyword>
<accession>A0A1I4CT22</accession>
<keyword evidence="1" id="KW-1133">Transmembrane helix</keyword>
<dbReference type="RefSeq" id="WP_092961563.1">
    <property type="nucleotide sequence ID" value="NZ_FOSQ01000008.1"/>
</dbReference>
<evidence type="ECO:0000256" key="1">
    <source>
        <dbReference type="SAM" id="Phobius"/>
    </source>
</evidence>
<protein>
    <submittedName>
        <fullName evidence="2">Uncharacterized protein</fullName>
    </submittedName>
</protein>
<gene>
    <name evidence="2" type="ORF">SAMN02745775_108110</name>
</gene>
<proteinExistence type="predicted"/>
<keyword evidence="3" id="KW-1185">Reference proteome</keyword>
<name>A0A1I4CT22_9PROT</name>
<dbReference type="EMBL" id="FOSQ01000008">
    <property type="protein sequence ID" value="SFK83449.1"/>
    <property type="molecule type" value="Genomic_DNA"/>
</dbReference>
<evidence type="ECO:0000313" key="3">
    <source>
        <dbReference type="Proteomes" id="UP000199473"/>
    </source>
</evidence>
<keyword evidence="1" id="KW-0812">Transmembrane</keyword>